<feature type="signal peptide" evidence="2">
    <location>
        <begin position="1"/>
        <end position="29"/>
    </location>
</feature>
<keyword evidence="2" id="KW-0732">Signal</keyword>
<keyword evidence="1" id="KW-1133">Transmembrane helix</keyword>
<organism evidence="3 4">
    <name type="scientific">Coprothermobacter proteolyticus (strain ATCC 35245 / DSM 5265 / OCM 4 / BT)</name>
    <dbReference type="NCBI Taxonomy" id="309798"/>
    <lineage>
        <taxon>Bacteria</taxon>
        <taxon>Pseudomonadati</taxon>
        <taxon>Coprothermobacterota</taxon>
        <taxon>Coprothermobacteria</taxon>
        <taxon>Coprothermobacterales</taxon>
        <taxon>Coprothermobacteraceae</taxon>
        <taxon>Coprothermobacter</taxon>
    </lineage>
</organism>
<accession>B5Y6X1</accession>
<dbReference type="RefSeq" id="WP_012544451.1">
    <property type="nucleotide sequence ID" value="NC_011295.1"/>
</dbReference>
<reference evidence="3 4" key="2">
    <citation type="journal article" date="2014" name="Genome Announc.">
        <title>Complete Genome Sequence of Coprothermobacter proteolyticus DSM 5265.</title>
        <authorList>
            <person name="Alexiev A."/>
            <person name="Coil D.A."/>
            <person name="Badger J.H."/>
            <person name="Enticknap J."/>
            <person name="Ward N."/>
            <person name="Robb F.T."/>
            <person name="Eisen J.A."/>
        </authorList>
    </citation>
    <scope>NUCLEOTIDE SEQUENCE [LARGE SCALE GENOMIC DNA]</scope>
    <source>
        <strain evidence="4">ATCC 35245 / DSM 5265 / OCM 4 / BT</strain>
    </source>
</reference>
<feature type="transmembrane region" description="Helical" evidence="1">
    <location>
        <begin position="150"/>
        <end position="168"/>
    </location>
</feature>
<gene>
    <name evidence="3" type="ordered locus">COPRO5265_0148</name>
</gene>
<feature type="transmembrane region" description="Helical" evidence="1">
    <location>
        <begin position="180"/>
        <end position="199"/>
    </location>
</feature>
<feature type="transmembrane region" description="Helical" evidence="1">
    <location>
        <begin position="219"/>
        <end position="244"/>
    </location>
</feature>
<name>B5Y6X1_COPPD</name>
<dbReference type="KEGG" id="cpo:COPRO5265_0148"/>
<evidence type="ECO:0000256" key="2">
    <source>
        <dbReference type="SAM" id="SignalP"/>
    </source>
</evidence>
<reference evidence="4" key="1">
    <citation type="submission" date="2008-08" db="EMBL/GenBank/DDBJ databases">
        <title>The complete genome sequence of Coprothermobacter proteolyticus strain ATCC 5245 / DSM 5265 / BT.</title>
        <authorList>
            <person name="Dodson R.J."/>
            <person name="Durkin A.S."/>
            <person name="Wu M."/>
            <person name="Eisen J."/>
            <person name="Sutton G."/>
        </authorList>
    </citation>
    <scope>NUCLEOTIDE SEQUENCE [LARGE SCALE GENOMIC DNA]</scope>
    <source>
        <strain evidence="4">ATCC 35245 / DSM 5265 / OCM 4 / BT</strain>
    </source>
</reference>
<dbReference type="STRING" id="309798.COPRO5265_0148"/>
<dbReference type="OrthoDB" id="9803832at2"/>
<feature type="transmembrane region" description="Helical" evidence="1">
    <location>
        <begin position="256"/>
        <end position="282"/>
    </location>
</feature>
<keyword evidence="4" id="KW-1185">Reference proteome</keyword>
<keyword evidence="1" id="KW-0812">Transmembrane</keyword>
<evidence type="ECO:0000256" key="1">
    <source>
        <dbReference type="SAM" id="Phobius"/>
    </source>
</evidence>
<keyword evidence="1" id="KW-0472">Membrane</keyword>
<feature type="chain" id="PRO_5002841205" evidence="2">
    <location>
        <begin position="30"/>
        <end position="303"/>
    </location>
</feature>
<protein>
    <submittedName>
        <fullName evidence="3">Uncharacterized protein</fullName>
    </submittedName>
</protein>
<evidence type="ECO:0000313" key="4">
    <source>
        <dbReference type="Proteomes" id="UP000001732"/>
    </source>
</evidence>
<proteinExistence type="predicted"/>
<dbReference type="EMBL" id="CP001145">
    <property type="protein sequence ID" value="ACI17799.1"/>
    <property type="molecule type" value="Genomic_DNA"/>
</dbReference>
<dbReference type="Proteomes" id="UP000001732">
    <property type="component" value="Chromosome"/>
</dbReference>
<dbReference type="AlphaFoldDB" id="B5Y6X1"/>
<sequence>MSSKKKKILFRLIVLSVLMCVVLPLSVHAALVIGNEFGFGTYVGYWKSQADTVAPPGYLMDFTQYGGQTSVFTTLSTGEVFFGDFTLKGKLWYPLVAAGSDVYIAPGSEGEIPVILMGSRVVNQSTATLQTMALVGNDVLYYILRPFSVIAKYGVLGFLVLGLIWGLLSDSTPGFSISWGSILSAILGAVFLFAVYAFVDLASSLFFNSALNALDSYTGLLLTVLWAALWIAFWIIIIRMVGYGTSTLRKTVSTPWFWIVLAVVSYFWYPAALVVLVALAALGSSQWFSNFLESQVSFGRSNS</sequence>
<evidence type="ECO:0000313" key="3">
    <source>
        <dbReference type="EMBL" id="ACI17799.1"/>
    </source>
</evidence>
<dbReference type="HOGENOM" id="CLU_917381_0_0_9"/>